<evidence type="ECO:0000259" key="3">
    <source>
        <dbReference type="Pfam" id="PF18802"/>
    </source>
</evidence>
<gene>
    <name evidence="4" type="ORF">M422DRAFT_181663</name>
</gene>
<evidence type="ECO:0000313" key="4">
    <source>
        <dbReference type="EMBL" id="KIJ34732.1"/>
    </source>
</evidence>
<keyword evidence="1" id="KW-0175">Coiled coil</keyword>
<name>A0A0C9UZJ6_SPHS4</name>
<dbReference type="Pfam" id="PF18802">
    <property type="entry name" value="CxC1"/>
    <property type="match status" value="1"/>
</dbReference>
<dbReference type="EMBL" id="KN837196">
    <property type="protein sequence ID" value="KIJ34732.1"/>
    <property type="molecule type" value="Genomic_DNA"/>
</dbReference>
<dbReference type="InterPro" id="IPR040521">
    <property type="entry name" value="KDZ"/>
</dbReference>
<feature type="region of interest" description="Disordered" evidence="2">
    <location>
        <begin position="248"/>
        <end position="287"/>
    </location>
</feature>
<dbReference type="PANTHER" id="PTHR33096:SF1">
    <property type="entry name" value="CXC1-LIKE CYSTEINE CLUSTER ASSOCIATED WITH KDZ TRANSPOSASES DOMAIN-CONTAINING PROTEIN"/>
    <property type="match status" value="1"/>
</dbReference>
<evidence type="ECO:0000313" key="5">
    <source>
        <dbReference type="Proteomes" id="UP000054279"/>
    </source>
</evidence>
<feature type="domain" description="CxC1-like cysteine cluster associated with KDZ transposases" evidence="3">
    <location>
        <begin position="95"/>
        <end position="160"/>
    </location>
</feature>
<protein>
    <recommendedName>
        <fullName evidence="3">CxC1-like cysteine cluster associated with KDZ transposases domain-containing protein</fullName>
    </recommendedName>
</protein>
<dbReference type="OrthoDB" id="3237105at2759"/>
<dbReference type="PANTHER" id="PTHR33096">
    <property type="entry name" value="CXC2 DOMAIN-CONTAINING PROTEIN"/>
    <property type="match status" value="1"/>
</dbReference>
<organism evidence="4 5">
    <name type="scientific">Sphaerobolus stellatus (strain SS14)</name>
    <dbReference type="NCBI Taxonomy" id="990650"/>
    <lineage>
        <taxon>Eukaryota</taxon>
        <taxon>Fungi</taxon>
        <taxon>Dikarya</taxon>
        <taxon>Basidiomycota</taxon>
        <taxon>Agaricomycotina</taxon>
        <taxon>Agaricomycetes</taxon>
        <taxon>Phallomycetidae</taxon>
        <taxon>Geastrales</taxon>
        <taxon>Sphaerobolaceae</taxon>
        <taxon>Sphaerobolus</taxon>
    </lineage>
</organism>
<proteinExistence type="predicted"/>
<evidence type="ECO:0000256" key="2">
    <source>
        <dbReference type="SAM" id="MobiDB-lite"/>
    </source>
</evidence>
<dbReference type="InterPro" id="IPR041320">
    <property type="entry name" value="CxC1"/>
</dbReference>
<feature type="compositionally biased region" description="Polar residues" evidence="2">
    <location>
        <begin position="258"/>
        <end position="270"/>
    </location>
</feature>
<keyword evidence="5" id="KW-1185">Reference proteome</keyword>
<feature type="coiled-coil region" evidence="1">
    <location>
        <begin position="641"/>
        <end position="700"/>
    </location>
</feature>
<dbReference type="Pfam" id="PF18758">
    <property type="entry name" value="KDZ"/>
    <property type="match status" value="1"/>
</dbReference>
<reference evidence="4 5" key="1">
    <citation type="submission" date="2014-06" db="EMBL/GenBank/DDBJ databases">
        <title>Evolutionary Origins and Diversification of the Mycorrhizal Mutualists.</title>
        <authorList>
            <consortium name="DOE Joint Genome Institute"/>
            <consortium name="Mycorrhizal Genomics Consortium"/>
            <person name="Kohler A."/>
            <person name="Kuo A."/>
            <person name="Nagy L.G."/>
            <person name="Floudas D."/>
            <person name="Copeland A."/>
            <person name="Barry K.W."/>
            <person name="Cichocki N."/>
            <person name="Veneault-Fourrey C."/>
            <person name="LaButti K."/>
            <person name="Lindquist E.A."/>
            <person name="Lipzen A."/>
            <person name="Lundell T."/>
            <person name="Morin E."/>
            <person name="Murat C."/>
            <person name="Riley R."/>
            <person name="Ohm R."/>
            <person name="Sun H."/>
            <person name="Tunlid A."/>
            <person name="Henrissat B."/>
            <person name="Grigoriev I.V."/>
            <person name="Hibbett D.S."/>
            <person name="Martin F."/>
        </authorList>
    </citation>
    <scope>NUCLEOTIDE SEQUENCE [LARGE SCALE GENOMIC DNA]</scope>
    <source>
        <strain evidence="4 5">SS14</strain>
    </source>
</reference>
<sequence>MPDHDDSVEPTFGGDNDWWGLNIPRILAQEVQTQTVRDETRKQHLRERYRHKKSNQYRQWINDIIPNLQDPYLRIRRLTEEGRLPPPEVEHEVICQCACTCNKVSPKSNVVLAYWDRLEEVTILYCDCKPASEQLMSRGFFPCAPIRPSMAFDMSLLDLISANMHYLAPNISGWGLTLEWFWQSRVYSIGSREIVKRRFTNTYQWYNVLKDAAATTIQEEIEAAIQGSKLPSNVLLQDSLTNPRVIGPHLADNPLGHGTSTTMDTASQAATAKAPDHGSGPAEAPPYKCRRKNVEIVEEPEEPAVPHPAPSPKLDRPSVFLQRACPLCFGGKKPTLVTSSAHCIVAIDANFAQKCLKPRATDIPLTHPQSHFLQEGELEKIDNYVESMRIKKPNAHKLRLPEDVLQECQDSFIAANEEEAKASAVVYSDTGLVALVCRHDRPLWVANMTTPGERQYYAFALLQRLFNNLPDDWKVGLLYDIACQIERSMIKHGLLADFYPRLAFAVSVFHAYGHQWPCQLLYHPRKVEGFGLSDGEGCERFWSMLKRLIPSLRVSGRYRRRWMIDRQIHHIKKDNLRTLVSFIQRKRKACMKQINTANKVLQQHTITDTVLREEWRAQVVAQTAPIKRYSKSAADAVVESILDMRAERQEMQVRILDLEKTMQDGLNNDRDDLAMTSEELASVRLSFDALKRRLDSKEKQLGQLNPRKLASLKGSQYLRLRMNASALKKCIRQKLVSQKFERARLEKAYREQVVRDKDHQHTKKLLKRSRQSITSLVSRFNHLVQELDTLRKRGSIPRGGQVPARLDAKELYRLDVDDAIWLDVTDDNEAENGLPRWMSDECVRACIPALLECDRVKEGRERLDAEEIAAKSWLREEIDKTKAAKSQTEGNINMVYQINLRLVELWNVSEQWRGALDPAYSDS</sequence>
<dbReference type="AlphaFoldDB" id="A0A0C9UZJ6"/>
<dbReference type="HOGENOM" id="CLU_004552_10_1_1"/>
<dbReference type="Proteomes" id="UP000054279">
    <property type="component" value="Unassembled WGS sequence"/>
</dbReference>
<evidence type="ECO:0000256" key="1">
    <source>
        <dbReference type="SAM" id="Coils"/>
    </source>
</evidence>
<accession>A0A0C9UZJ6</accession>
<feature type="non-terminal residue" evidence="4">
    <location>
        <position position="923"/>
    </location>
</feature>